<reference evidence="3" key="2">
    <citation type="journal article" date="2018" name="BMC Genomics">
        <title>Genomic insights into host adaptation between the wheat stripe rust pathogen (Puccinia striiformis f. sp. tritici) and the barley stripe rust pathogen (Puccinia striiformis f. sp. hordei).</title>
        <authorList>
            <person name="Xia C."/>
            <person name="Wang M."/>
            <person name="Yin C."/>
            <person name="Cornejo O.E."/>
            <person name="Hulbert S.H."/>
            <person name="Chen X."/>
        </authorList>
    </citation>
    <scope>NUCLEOTIDE SEQUENCE [LARGE SCALE GENOMIC DNA]</scope>
    <source>
        <strain evidence="3">93TX-2</strain>
    </source>
</reference>
<dbReference type="VEuPathDB" id="FungiDB:PSHT_12231"/>
<comment type="caution">
    <text evidence="2">The sequence shown here is derived from an EMBL/GenBank/DDBJ whole genome shotgun (WGS) entry which is preliminary data.</text>
</comment>
<evidence type="ECO:0000313" key="3">
    <source>
        <dbReference type="Proteomes" id="UP000238274"/>
    </source>
</evidence>
<gene>
    <name evidence="2" type="ORF">PSHT_12231</name>
</gene>
<dbReference type="EMBL" id="PKSM01000220">
    <property type="protein sequence ID" value="POW02101.1"/>
    <property type="molecule type" value="Genomic_DNA"/>
</dbReference>
<reference evidence="2 3" key="1">
    <citation type="submission" date="2017-12" db="EMBL/GenBank/DDBJ databases">
        <title>Gene loss provides genomic basis for host adaptation in cereal stripe rust fungi.</title>
        <authorList>
            <person name="Xia C."/>
        </authorList>
    </citation>
    <scope>NUCLEOTIDE SEQUENCE [LARGE SCALE GENOMIC DNA]</scope>
    <source>
        <strain evidence="2 3">93TX-2</strain>
    </source>
</reference>
<protein>
    <submittedName>
        <fullName evidence="2">Uncharacterized protein</fullName>
    </submittedName>
</protein>
<name>A0A2S4UXX5_9BASI</name>
<evidence type="ECO:0000313" key="2">
    <source>
        <dbReference type="EMBL" id="POW02101.1"/>
    </source>
</evidence>
<reference evidence="3" key="3">
    <citation type="journal article" date="2018" name="Mol. Plant Microbe Interact.">
        <title>Genome sequence resources for the wheat stripe rust pathogen (Puccinia striiformis f. sp. tritici) and the barley stripe rust pathogen (Puccinia striiformis f. sp. hordei).</title>
        <authorList>
            <person name="Xia C."/>
            <person name="Wang M."/>
            <person name="Yin C."/>
            <person name="Cornejo O.E."/>
            <person name="Hulbert S.H."/>
            <person name="Chen X."/>
        </authorList>
    </citation>
    <scope>NUCLEOTIDE SEQUENCE [LARGE SCALE GENOMIC DNA]</scope>
    <source>
        <strain evidence="3">93TX-2</strain>
    </source>
</reference>
<accession>A0A2S4UXX5</accession>
<sequence>MLAEKLVATLREAASSVLKPVKTVTATKSTPKTKLPIILDSDDKSEFAMDTGLNSIPDLTTPNQEEEKPVEKPIIPLPSFNLEKESPEKTVLPSAETTPEPPSDKEEEAPDKELFRSLVKKHVKIDCLVEGGQENLTRQSSGKSEYSTQTHRQQSGTILCQGMEPLGQEEEVFPAPPKNKAKKHS</sequence>
<organism evidence="2 3">
    <name type="scientific">Puccinia striiformis</name>
    <dbReference type="NCBI Taxonomy" id="27350"/>
    <lineage>
        <taxon>Eukaryota</taxon>
        <taxon>Fungi</taxon>
        <taxon>Dikarya</taxon>
        <taxon>Basidiomycota</taxon>
        <taxon>Pucciniomycotina</taxon>
        <taxon>Pucciniomycetes</taxon>
        <taxon>Pucciniales</taxon>
        <taxon>Pucciniaceae</taxon>
        <taxon>Puccinia</taxon>
    </lineage>
</organism>
<evidence type="ECO:0000256" key="1">
    <source>
        <dbReference type="SAM" id="MobiDB-lite"/>
    </source>
</evidence>
<keyword evidence="3" id="KW-1185">Reference proteome</keyword>
<dbReference type="OrthoDB" id="10663496at2759"/>
<dbReference type="AlphaFoldDB" id="A0A2S4UXX5"/>
<feature type="region of interest" description="Disordered" evidence="1">
    <location>
        <begin position="129"/>
        <end position="185"/>
    </location>
</feature>
<feature type="compositionally biased region" description="Polar residues" evidence="1">
    <location>
        <begin position="134"/>
        <end position="158"/>
    </location>
</feature>
<feature type="compositionally biased region" description="Polar residues" evidence="1">
    <location>
        <begin position="52"/>
        <end position="63"/>
    </location>
</feature>
<proteinExistence type="predicted"/>
<dbReference type="Proteomes" id="UP000238274">
    <property type="component" value="Unassembled WGS sequence"/>
</dbReference>
<feature type="region of interest" description="Disordered" evidence="1">
    <location>
        <begin position="48"/>
        <end position="114"/>
    </location>
</feature>